<protein>
    <submittedName>
        <fullName evidence="1">Uncharacterized protein</fullName>
    </submittedName>
</protein>
<dbReference type="AlphaFoldDB" id="A0A0E9TYR9"/>
<evidence type="ECO:0000313" key="1">
    <source>
        <dbReference type="EMBL" id="JAH58789.1"/>
    </source>
</evidence>
<organism evidence="1">
    <name type="scientific">Anguilla anguilla</name>
    <name type="common">European freshwater eel</name>
    <name type="synonym">Muraena anguilla</name>
    <dbReference type="NCBI Taxonomy" id="7936"/>
    <lineage>
        <taxon>Eukaryota</taxon>
        <taxon>Metazoa</taxon>
        <taxon>Chordata</taxon>
        <taxon>Craniata</taxon>
        <taxon>Vertebrata</taxon>
        <taxon>Euteleostomi</taxon>
        <taxon>Actinopterygii</taxon>
        <taxon>Neopterygii</taxon>
        <taxon>Teleostei</taxon>
        <taxon>Anguilliformes</taxon>
        <taxon>Anguillidae</taxon>
        <taxon>Anguilla</taxon>
    </lineage>
</organism>
<reference evidence="1" key="2">
    <citation type="journal article" date="2015" name="Fish Shellfish Immunol.">
        <title>Early steps in the European eel (Anguilla anguilla)-Vibrio vulnificus interaction in the gills: Role of the RtxA13 toxin.</title>
        <authorList>
            <person name="Callol A."/>
            <person name="Pajuelo D."/>
            <person name="Ebbesson L."/>
            <person name="Teles M."/>
            <person name="MacKenzie S."/>
            <person name="Amaro C."/>
        </authorList>
    </citation>
    <scope>NUCLEOTIDE SEQUENCE</scope>
</reference>
<accession>A0A0E9TYR9</accession>
<name>A0A0E9TYR9_ANGAN</name>
<reference evidence="1" key="1">
    <citation type="submission" date="2014-11" db="EMBL/GenBank/DDBJ databases">
        <authorList>
            <person name="Amaro Gonzalez C."/>
        </authorList>
    </citation>
    <scope>NUCLEOTIDE SEQUENCE</scope>
</reference>
<dbReference type="EMBL" id="GBXM01049788">
    <property type="protein sequence ID" value="JAH58789.1"/>
    <property type="molecule type" value="Transcribed_RNA"/>
</dbReference>
<proteinExistence type="predicted"/>
<sequence>MLAWTVGLPIHANLCENASHISAARGEIKESGGRVQLLCF</sequence>